<comment type="caution">
    <text evidence="2">The sequence shown here is derived from an EMBL/GenBank/DDBJ whole genome shotgun (WGS) entry which is preliminary data.</text>
</comment>
<dbReference type="InterPro" id="IPR041657">
    <property type="entry name" value="HTH_17"/>
</dbReference>
<accession>A0A9D2C9M2</accession>
<dbReference type="Proteomes" id="UP000824005">
    <property type="component" value="Unassembled WGS sequence"/>
</dbReference>
<gene>
    <name evidence="2" type="ORF">H9830_06985</name>
</gene>
<proteinExistence type="predicted"/>
<evidence type="ECO:0000313" key="2">
    <source>
        <dbReference type="EMBL" id="HIY66004.1"/>
    </source>
</evidence>
<dbReference type="EMBL" id="DXDC01000204">
    <property type="protein sequence ID" value="HIY66004.1"/>
    <property type="molecule type" value="Genomic_DNA"/>
</dbReference>
<reference evidence="2" key="1">
    <citation type="journal article" date="2021" name="PeerJ">
        <title>Extensive microbial diversity within the chicken gut microbiome revealed by metagenomics and culture.</title>
        <authorList>
            <person name="Gilroy R."/>
            <person name="Ravi A."/>
            <person name="Getino M."/>
            <person name="Pursley I."/>
            <person name="Horton D.L."/>
            <person name="Alikhan N.F."/>
            <person name="Baker D."/>
            <person name="Gharbi K."/>
            <person name="Hall N."/>
            <person name="Watson M."/>
            <person name="Adriaenssens E.M."/>
            <person name="Foster-Nyarko E."/>
            <person name="Jarju S."/>
            <person name="Secka A."/>
            <person name="Antonio M."/>
            <person name="Oren A."/>
            <person name="Chaudhuri R.R."/>
            <person name="La Ragione R."/>
            <person name="Hildebrand F."/>
            <person name="Pallen M.J."/>
        </authorList>
    </citation>
    <scope>NUCLEOTIDE SEQUENCE</scope>
    <source>
        <strain evidence="2">ChiGjej1B1-98</strain>
    </source>
</reference>
<name>A0A9D2C9M2_9MICO</name>
<protein>
    <submittedName>
        <fullName evidence="2">Helix-turn-helix domain-containing protein</fullName>
    </submittedName>
</protein>
<organism evidence="2 3">
    <name type="scientific">Candidatus Agrococcus pullicola</name>
    <dbReference type="NCBI Taxonomy" id="2838429"/>
    <lineage>
        <taxon>Bacteria</taxon>
        <taxon>Bacillati</taxon>
        <taxon>Actinomycetota</taxon>
        <taxon>Actinomycetes</taxon>
        <taxon>Micrococcales</taxon>
        <taxon>Microbacteriaceae</taxon>
        <taxon>Agrococcus</taxon>
    </lineage>
</organism>
<reference evidence="2" key="2">
    <citation type="submission" date="2021-04" db="EMBL/GenBank/DDBJ databases">
        <authorList>
            <person name="Gilroy R."/>
        </authorList>
    </citation>
    <scope>NUCLEOTIDE SEQUENCE</scope>
    <source>
        <strain evidence="2">ChiGjej1B1-98</strain>
    </source>
</reference>
<sequence length="82" mass="9121">MTSVERHFSPSDVAELLQLEVGEVFELIDTGELPAVRIAGKARVPAGALEQLLEHRQEAQRRASLWQQSQTASIADLFGQRH</sequence>
<evidence type="ECO:0000313" key="3">
    <source>
        <dbReference type="Proteomes" id="UP000824005"/>
    </source>
</evidence>
<dbReference type="Pfam" id="PF12728">
    <property type="entry name" value="HTH_17"/>
    <property type="match status" value="1"/>
</dbReference>
<dbReference type="AlphaFoldDB" id="A0A9D2C9M2"/>
<feature type="domain" description="Helix-turn-helix" evidence="1">
    <location>
        <begin position="9"/>
        <end position="56"/>
    </location>
</feature>
<evidence type="ECO:0000259" key="1">
    <source>
        <dbReference type="Pfam" id="PF12728"/>
    </source>
</evidence>